<evidence type="ECO:0000256" key="4">
    <source>
        <dbReference type="ARBA" id="ARBA00023136"/>
    </source>
</evidence>
<reference evidence="7 8" key="1">
    <citation type="submission" date="2020-08" db="EMBL/GenBank/DDBJ databases">
        <title>Streptomyces sp. PSKA01 genome sequencing and assembly.</title>
        <authorList>
            <person name="Mandal S."/>
            <person name="Maiti P.K."/>
            <person name="Das P."/>
        </authorList>
    </citation>
    <scope>NUCLEOTIDE SEQUENCE [LARGE SCALE GENOMIC DNA]</scope>
    <source>
        <strain evidence="7 8">PSKA01</strain>
    </source>
</reference>
<keyword evidence="4 5" id="KW-0472">Membrane</keyword>
<dbReference type="RefSeq" id="WP_186286676.1">
    <property type="nucleotide sequence ID" value="NZ_JACMSF010000058.1"/>
</dbReference>
<evidence type="ECO:0000256" key="3">
    <source>
        <dbReference type="ARBA" id="ARBA00022989"/>
    </source>
</evidence>
<keyword evidence="3 5" id="KW-1133">Transmembrane helix</keyword>
<evidence type="ECO:0000256" key="1">
    <source>
        <dbReference type="ARBA" id="ARBA00004141"/>
    </source>
</evidence>
<feature type="transmembrane region" description="Helical" evidence="5">
    <location>
        <begin position="81"/>
        <end position="106"/>
    </location>
</feature>
<dbReference type="Proteomes" id="UP000584670">
    <property type="component" value="Unassembled WGS sequence"/>
</dbReference>
<dbReference type="AlphaFoldDB" id="A0A7X1J9L8"/>
<accession>A0A7X1J9L8</accession>
<evidence type="ECO:0000313" key="8">
    <source>
        <dbReference type="Proteomes" id="UP000584670"/>
    </source>
</evidence>
<keyword evidence="8" id="KW-1185">Reference proteome</keyword>
<comment type="caution">
    <text evidence="7">The sequence shown here is derived from an EMBL/GenBank/DDBJ whole genome shotgun (WGS) entry which is preliminary data.</text>
</comment>
<keyword evidence="2 5" id="KW-0812">Transmembrane</keyword>
<evidence type="ECO:0000259" key="6">
    <source>
        <dbReference type="Pfam" id="PF07291"/>
    </source>
</evidence>
<gene>
    <name evidence="7" type="ORF">H4N64_35615</name>
</gene>
<feature type="transmembrane region" description="Helical" evidence="5">
    <location>
        <begin position="46"/>
        <end position="69"/>
    </location>
</feature>
<dbReference type="EMBL" id="JACMSF010000058">
    <property type="protein sequence ID" value="MBC2906761.1"/>
    <property type="molecule type" value="Genomic_DNA"/>
</dbReference>
<dbReference type="Pfam" id="PF07291">
    <property type="entry name" value="MauE"/>
    <property type="match status" value="1"/>
</dbReference>
<name>A0A7X1J9L8_9ACTN</name>
<protein>
    <recommendedName>
        <fullName evidence="6">Methylamine utilisation protein MauE domain-containing protein</fullName>
    </recommendedName>
</protein>
<evidence type="ECO:0000256" key="2">
    <source>
        <dbReference type="ARBA" id="ARBA00022692"/>
    </source>
</evidence>
<sequence length="190" mass="19607">MRYLATGCQFLLGAVFVAAVFGKIRDRYAFFEFVGVIRELGLVRRSWARTTAVMAVAVEAVVPALLLAAVVPVGSLEAVSWWLRAGSAVLALGLLLAFTAGISLALRNGTQTSCACFGARGSVLGVRHIVRNVPLAVIASAGLLSHLMAGHVGGSPAGNVLAASAGVVLASVFVLFDDIAEIFVPARSTA</sequence>
<dbReference type="InterPro" id="IPR009908">
    <property type="entry name" value="Methylamine_util_MauE"/>
</dbReference>
<dbReference type="GO" id="GO:0016020">
    <property type="term" value="C:membrane"/>
    <property type="evidence" value="ECO:0007669"/>
    <property type="project" value="UniProtKB-SubCell"/>
</dbReference>
<dbReference type="GO" id="GO:0030416">
    <property type="term" value="P:methylamine metabolic process"/>
    <property type="evidence" value="ECO:0007669"/>
    <property type="project" value="InterPro"/>
</dbReference>
<organism evidence="7 8">
    <name type="scientific">Streptomyces cupreus</name>
    <dbReference type="NCBI Taxonomy" id="2759956"/>
    <lineage>
        <taxon>Bacteria</taxon>
        <taxon>Bacillati</taxon>
        <taxon>Actinomycetota</taxon>
        <taxon>Actinomycetes</taxon>
        <taxon>Kitasatosporales</taxon>
        <taxon>Streptomycetaceae</taxon>
        <taxon>Streptomyces</taxon>
    </lineage>
</organism>
<feature type="domain" description="Methylamine utilisation protein MauE" evidence="6">
    <location>
        <begin position="1"/>
        <end position="144"/>
    </location>
</feature>
<evidence type="ECO:0000256" key="5">
    <source>
        <dbReference type="SAM" id="Phobius"/>
    </source>
</evidence>
<proteinExistence type="predicted"/>
<evidence type="ECO:0000313" key="7">
    <source>
        <dbReference type="EMBL" id="MBC2906761.1"/>
    </source>
</evidence>
<comment type="subcellular location">
    <subcellularLocation>
        <location evidence="1">Membrane</location>
        <topology evidence="1">Multi-pass membrane protein</topology>
    </subcellularLocation>
</comment>